<keyword evidence="7 11" id="KW-0472">Membrane</keyword>
<evidence type="ECO:0000313" key="14">
    <source>
        <dbReference type="Proteomes" id="UP001431783"/>
    </source>
</evidence>
<protein>
    <recommendedName>
        <fullName evidence="12">G-protein coupled receptors family 1 profile domain-containing protein</fullName>
    </recommendedName>
</protein>
<feature type="transmembrane region" description="Helical" evidence="11">
    <location>
        <begin position="166"/>
        <end position="189"/>
    </location>
</feature>
<dbReference type="PANTHER" id="PTHR46925:SF2">
    <property type="entry name" value="G-PROTEIN COUPLED RECEPTOR TKR-1-RELATED"/>
    <property type="match status" value="1"/>
</dbReference>
<comment type="similarity">
    <text evidence="2 10">Belongs to the G-protein coupled receptor 1 family.</text>
</comment>
<feature type="transmembrane region" description="Helical" evidence="11">
    <location>
        <begin position="221"/>
        <end position="244"/>
    </location>
</feature>
<dbReference type="Pfam" id="PF00001">
    <property type="entry name" value="7tm_1"/>
    <property type="match status" value="1"/>
</dbReference>
<dbReference type="SUPFAM" id="SSF81321">
    <property type="entry name" value="Family A G protein-coupled receptor-like"/>
    <property type="match status" value="1"/>
</dbReference>
<feature type="domain" description="G-protein coupled receptors family 1 profile" evidence="12">
    <location>
        <begin position="69"/>
        <end position="332"/>
    </location>
</feature>
<keyword evidence="6 10" id="KW-0297">G-protein coupled receptor</keyword>
<dbReference type="PRINTS" id="PR00237">
    <property type="entry name" value="GPCRRHODOPSN"/>
</dbReference>
<comment type="caution">
    <text evidence="13">The sequence shown here is derived from an EMBL/GenBank/DDBJ whole genome shotgun (WGS) entry which is preliminary data.</text>
</comment>
<organism evidence="13 14">
    <name type="scientific">Henosepilachna vigintioctopunctata</name>
    <dbReference type="NCBI Taxonomy" id="420089"/>
    <lineage>
        <taxon>Eukaryota</taxon>
        <taxon>Metazoa</taxon>
        <taxon>Ecdysozoa</taxon>
        <taxon>Arthropoda</taxon>
        <taxon>Hexapoda</taxon>
        <taxon>Insecta</taxon>
        <taxon>Pterygota</taxon>
        <taxon>Neoptera</taxon>
        <taxon>Endopterygota</taxon>
        <taxon>Coleoptera</taxon>
        <taxon>Polyphaga</taxon>
        <taxon>Cucujiformia</taxon>
        <taxon>Coccinelloidea</taxon>
        <taxon>Coccinellidae</taxon>
        <taxon>Epilachninae</taxon>
        <taxon>Epilachnini</taxon>
        <taxon>Henosepilachna</taxon>
    </lineage>
</organism>
<evidence type="ECO:0000256" key="5">
    <source>
        <dbReference type="ARBA" id="ARBA00022989"/>
    </source>
</evidence>
<dbReference type="PROSITE" id="PS50262">
    <property type="entry name" value="G_PROTEIN_RECEP_F1_2"/>
    <property type="match status" value="1"/>
</dbReference>
<reference evidence="13 14" key="1">
    <citation type="submission" date="2023-03" db="EMBL/GenBank/DDBJ databases">
        <title>Genome insight into feeding habits of ladybird beetles.</title>
        <authorList>
            <person name="Li H.-S."/>
            <person name="Huang Y.-H."/>
            <person name="Pang H."/>
        </authorList>
    </citation>
    <scope>NUCLEOTIDE SEQUENCE [LARGE SCALE GENOMIC DNA]</scope>
    <source>
        <strain evidence="13">SYSU_2023b</strain>
        <tissue evidence="13">Whole body</tissue>
    </source>
</reference>
<feature type="transmembrane region" description="Helical" evidence="11">
    <location>
        <begin position="316"/>
        <end position="335"/>
    </location>
</feature>
<dbReference type="GO" id="GO:0005886">
    <property type="term" value="C:plasma membrane"/>
    <property type="evidence" value="ECO:0007669"/>
    <property type="project" value="UniProtKB-SubCell"/>
</dbReference>
<dbReference type="Proteomes" id="UP001431783">
    <property type="component" value="Unassembled WGS sequence"/>
</dbReference>
<dbReference type="GO" id="GO:0004995">
    <property type="term" value="F:tachykinin receptor activity"/>
    <property type="evidence" value="ECO:0007669"/>
    <property type="project" value="InterPro"/>
</dbReference>
<sequence>MSTGFSSNDNVIATSFYDGKNFTEFESSAFTTNQYNDSVQETNQFILPVWRQILWTILYGCMVIVATGGNLIVIWIVLAHKRMRTVTNYFLLNLSIADAMVSTLNVTFNYVYMLNSHWPFGELYCKITQFIAMLSICASVFSLMSISIDRYVAIMKPLQPRMGRTVTLLLAISTWVVGIIIGLPSWLFYKTYHFSISKTEERIICFSEWPDGLTNESMMEYSYNVAFLFITYVVPIGSMTYTYARIGKELWGSQSIGECTQRQMENIRSKRRVVKMMMVVVIIFAVCWLPYHLYFIVTSYFPEITNASYIQETYLAIYWLAMSNSMYNPIIYCWMNARFRRGFKMFFSCLPFVHVAPAALTRREVLTSRKRSCSGSPDHNRISRNGTLRITFMTTRHSPTASTNTCYSNVQDETAHIHRGFDPKRKWSGMEMKQFSS</sequence>
<evidence type="ECO:0000313" key="13">
    <source>
        <dbReference type="EMBL" id="KAK9885106.1"/>
    </source>
</evidence>
<evidence type="ECO:0000256" key="3">
    <source>
        <dbReference type="ARBA" id="ARBA00022475"/>
    </source>
</evidence>
<dbReference type="PANTHER" id="PTHR46925">
    <property type="entry name" value="G-PROTEIN COUPLED RECEPTOR TKR-1-RELATED"/>
    <property type="match status" value="1"/>
</dbReference>
<evidence type="ECO:0000256" key="2">
    <source>
        <dbReference type="ARBA" id="ARBA00010663"/>
    </source>
</evidence>
<keyword evidence="14" id="KW-1185">Reference proteome</keyword>
<dbReference type="PRINTS" id="PR00244">
    <property type="entry name" value="NEUROKININR"/>
</dbReference>
<evidence type="ECO:0000256" key="11">
    <source>
        <dbReference type="SAM" id="Phobius"/>
    </source>
</evidence>
<evidence type="ECO:0000256" key="7">
    <source>
        <dbReference type="ARBA" id="ARBA00023136"/>
    </source>
</evidence>
<evidence type="ECO:0000256" key="10">
    <source>
        <dbReference type="RuleBase" id="RU000688"/>
    </source>
</evidence>
<dbReference type="EMBL" id="JARQZJ010000094">
    <property type="protein sequence ID" value="KAK9885106.1"/>
    <property type="molecule type" value="Genomic_DNA"/>
</dbReference>
<keyword evidence="5 11" id="KW-1133">Transmembrane helix</keyword>
<feature type="transmembrane region" description="Helical" evidence="11">
    <location>
        <begin position="90"/>
        <end position="112"/>
    </location>
</feature>
<dbReference type="InterPro" id="IPR000276">
    <property type="entry name" value="GPCR_Rhodpsn"/>
</dbReference>
<gene>
    <name evidence="13" type="ORF">WA026_009328</name>
</gene>
<dbReference type="InterPro" id="IPR017452">
    <property type="entry name" value="GPCR_Rhodpsn_7TM"/>
</dbReference>
<dbReference type="CDD" id="cd15390">
    <property type="entry name" value="7tmA_TACR"/>
    <property type="match status" value="1"/>
</dbReference>
<keyword evidence="9 10" id="KW-0807">Transducer</keyword>
<name>A0AAW1UZ17_9CUCU</name>
<evidence type="ECO:0000256" key="6">
    <source>
        <dbReference type="ARBA" id="ARBA00023040"/>
    </source>
</evidence>
<feature type="transmembrane region" description="Helical" evidence="11">
    <location>
        <begin position="273"/>
        <end position="296"/>
    </location>
</feature>
<accession>A0AAW1UZ17</accession>
<dbReference type="PROSITE" id="PS00237">
    <property type="entry name" value="G_PROTEIN_RECEP_F1_1"/>
    <property type="match status" value="1"/>
</dbReference>
<keyword evidence="4 10" id="KW-0812">Transmembrane</keyword>
<feature type="transmembrane region" description="Helical" evidence="11">
    <location>
        <begin position="127"/>
        <end position="146"/>
    </location>
</feature>
<evidence type="ECO:0000256" key="1">
    <source>
        <dbReference type="ARBA" id="ARBA00004651"/>
    </source>
</evidence>
<dbReference type="InterPro" id="IPR001681">
    <property type="entry name" value="Neurokn_rcpt"/>
</dbReference>
<evidence type="ECO:0000256" key="8">
    <source>
        <dbReference type="ARBA" id="ARBA00023170"/>
    </source>
</evidence>
<keyword evidence="8 10" id="KW-0675">Receptor</keyword>
<comment type="subcellular location">
    <subcellularLocation>
        <location evidence="1">Cell membrane</location>
        <topology evidence="1">Multi-pass membrane protein</topology>
    </subcellularLocation>
</comment>
<evidence type="ECO:0000256" key="9">
    <source>
        <dbReference type="ARBA" id="ARBA00023224"/>
    </source>
</evidence>
<dbReference type="SMART" id="SM01381">
    <property type="entry name" value="7TM_GPCR_Srsx"/>
    <property type="match status" value="1"/>
</dbReference>
<evidence type="ECO:0000256" key="4">
    <source>
        <dbReference type="ARBA" id="ARBA00022692"/>
    </source>
</evidence>
<dbReference type="Gene3D" id="1.20.1070.10">
    <property type="entry name" value="Rhodopsin 7-helix transmembrane proteins"/>
    <property type="match status" value="1"/>
</dbReference>
<evidence type="ECO:0000259" key="12">
    <source>
        <dbReference type="PROSITE" id="PS50262"/>
    </source>
</evidence>
<proteinExistence type="inferred from homology"/>
<keyword evidence="3" id="KW-1003">Cell membrane</keyword>
<dbReference type="AlphaFoldDB" id="A0AAW1UZ17"/>
<feature type="transmembrane region" description="Helical" evidence="11">
    <location>
        <begin position="53"/>
        <end position="78"/>
    </location>
</feature>